<gene>
    <name evidence="1" type="ORF">METZ01_LOCUS317627</name>
</gene>
<dbReference type="EMBL" id="UINC01102842">
    <property type="protein sequence ID" value="SVC64773.1"/>
    <property type="molecule type" value="Genomic_DNA"/>
</dbReference>
<proteinExistence type="predicted"/>
<protein>
    <submittedName>
        <fullName evidence="1">Uncharacterized protein</fullName>
    </submittedName>
</protein>
<reference evidence="1" key="1">
    <citation type="submission" date="2018-05" db="EMBL/GenBank/DDBJ databases">
        <authorList>
            <person name="Lanie J.A."/>
            <person name="Ng W.-L."/>
            <person name="Kazmierczak K.M."/>
            <person name="Andrzejewski T.M."/>
            <person name="Davidsen T.M."/>
            <person name="Wayne K.J."/>
            <person name="Tettelin H."/>
            <person name="Glass J.I."/>
            <person name="Rusch D."/>
            <person name="Podicherti R."/>
            <person name="Tsui H.-C.T."/>
            <person name="Winkler M.E."/>
        </authorList>
    </citation>
    <scope>NUCLEOTIDE SEQUENCE</scope>
</reference>
<organism evidence="1">
    <name type="scientific">marine metagenome</name>
    <dbReference type="NCBI Taxonomy" id="408172"/>
    <lineage>
        <taxon>unclassified sequences</taxon>
        <taxon>metagenomes</taxon>
        <taxon>ecological metagenomes</taxon>
    </lineage>
</organism>
<name>A0A382NUA7_9ZZZZ</name>
<evidence type="ECO:0000313" key="1">
    <source>
        <dbReference type="EMBL" id="SVC64773.1"/>
    </source>
</evidence>
<sequence length="47" mass="5491">MNFQHTHKDKEHKAHHFVVDSSNKFAVCGICGLVRERKIIGWDIKDD</sequence>
<dbReference type="AlphaFoldDB" id="A0A382NUA7"/>
<accession>A0A382NUA7</accession>